<dbReference type="Gene3D" id="3.40.50.720">
    <property type="entry name" value="NAD(P)-binding Rossmann-like Domain"/>
    <property type="match status" value="1"/>
</dbReference>
<evidence type="ECO:0000313" key="6">
    <source>
        <dbReference type="Proteomes" id="UP000440578"/>
    </source>
</evidence>
<dbReference type="Pfam" id="PF02737">
    <property type="entry name" value="3HCDH_N"/>
    <property type="match status" value="1"/>
</dbReference>
<dbReference type="InterPro" id="IPR006176">
    <property type="entry name" value="3-OHacyl-CoA_DH_NAD-bd"/>
</dbReference>
<proteinExistence type="predicted"/>
<dbReference type="PANTHER" id="PTHR48075">
    <property type="entry name" value="3-HYDROXYACYL-COA DEHYDROGENASE FAMILY PROTEIN"/>
    <property type="match status" value="1"/>
</dbReference>
<dbReference type="PROSITE" id="PS50089">
    <property type="entry name" value="ZF_RING_2"/>
    <property type="match status" value="1"/>
</dbReference>
<evidence type="ECO:0000256" key="1">
    <source>
        <dbReference type="ARBA" id="ARBA00022771"/>
    </source>
</evidence>
<accession>A0A6A4WMZ1</accession>
<dbReference type="GO" id="GO:0006631">
    <property type="term" value="P:fatty acid metabolic process"/>
    <property type="evidence" value="ECO:0007669"/>
    <property type="project" value="InterPro"/>
</dbReference>
<dbReference type="Pfam" id="PF13920">
    <property type="entry name" value="zf-C3HC4_3"/>
    <property type="match status" value="1"/>
</dbReference>
<evidence type="ECO:0000313" key="5">
    <source>
        <dbReference type="EMBL" id="KAF0303321.1"/>
    </source>
</evidence>
<dbReference type="AlphaFoldDB" id="A0A6A4WMZ1"/>
<dbReference type="InterPro" id="IPR013083">
    <property type="entry name" value="Znf_RING/FYVE/PHD"/>
</dbReference>
<evidence type="ECO:0000256" key="2">
    <source>
        <dbReference type="ARBA" id="ARBA00022833"/>
    </source>
</evidence>
<reference evidence="5 6" key="1">
    <citation type="submission" date="2019-07" db="EMBL/GenBank/DDBJ databases">
        <title>Draft genome assembly of a fouling barnacle, Amphibalanus amphitrite (Darwin, 1854): The first reference genome for Thecostraca.</title>
        <authorList>
            <person name="Kim W."/>
        </authorList>
    </citation>
    <scope>NUCLEOTIDE SEQUENCE [LARGE SCALE GENOMIC DNA]</scope>
    <source>
        <strain evidence="5">SNU_AA5</strain>
        <tissue evidence="5">Soma without cirri and trophi</tissue>
    </source>
</reference>
<organism evidence="5 6">
    <name type="scientific">Amphibalanus amphitrite</name>
    <name type="common">Striped barnacle</name>
    <name type="synonym">Balanus amphitrite</name>
    <dbReference type="NCBI Taxonomy" id="1232801"/>
    <lineage>
        <taxon>Eukaryota</taxon>
        <taxon>Metazoa</taxon>
        <taxon>Ecdysozoa</taxon>
        <taxon>Arthropoda</taxon>
        <taxon>Crustacea</taxon>
        <taxon>Multicrustacea</taxon>
        <taxon>Cirripedia</taxon>
        <taxon>Thoracica</taxon>
        <taxon>Thoracicalcarea</taxon>
        <taxon>Balanomorpha</taxon>
        <taxon>Balanoidea</taxon>
        <taxon>Balanidae</taxon>
        <taxon>Amphibalaninae</taxon>
        <taxon>Amphibalanus</taxon>
    </lineage>
</organism>
<protein>
    <submittedName>
        <fullName evidence="5">3-hydroxybutyryl-CoA dehydrogenase</fullName>
    </submittedName>
</protein>
<dbReference type="PANTHER" id="PTHR48075:SF5">
    <property type="entry name" value="3-HYDROXYBUTYRYL-COA DEHYDROGENASE"/>
    <property type="match status" value="1"/>
</dbReference>
<keyword evidence="2" id="KW-0862">Zinc</keyword>
<dbReference type="InterPro" id="IPR036291">
    <property type="entry name" value="NAD(P)-bd_dom_sf"/>
</dbReference>
<keyword evidence="6" id="KW-1185">Reference proteome</keyword>
<dbReference type="GO" id="GO:0008270">
    <property type="term" value="F:zinc ion binding"/>
    <property type="evidence" value="ECO:0007669"/>
    <property type="project" value="UniProtKB-KW"/>
</dbReference>
<dbReference type="GO" id="GO:0016491">
    <property type="term" value="F:oxidoreductase activity"/>
    <property type="evidence" value="ECO:0007669"/>
    <property type="project" value="TreeGrafter"/>
</dbReference>
<dbReference type="Gene3D" id="3.30.40.10">
    <property type="entry name" value="Zinc/RING finger domain, C3HC4 (zinc finger)"/>
    <property type="match status" value="1"/>
</dbReference>
<name>A0A6A4WMZ1_AMPAM</name>
<comment type="caution">
    <text evidence="5">The sequence shown here is derived from an EMBL/GenBank/DDBJ whole genome shotgun (WGS) entry which is preliminary data.</text>
</comment>
<dbReference type="EMBL" id="VIIS01000954">
    <property type="protein sequence ID" value="KAF0303321.1"/>
    <property type="molecule type" value="Genomic_DNA"/>
</dbReference>
<keyword evidence="1 3" id="KW-0479">Metal-binding</keyword>
<dbReference type="InterPro" id="IPR001841">
    <property type="entry name" value="Znf_RING"/>
</dbReference>
<feature type="domain" description="RING-type" evidence="4">
    <location>
        <begin position="258"/>
        <end position="297"/>
    </location>
</feature>
<sequence>MRKHHLTRSVRWPARADMVRVCVVGCGTLGLKVAGALSYFGHSVRVWDRDRAALDSAHERLRLDRSELRRDGLLLQRAGAGRVTLLARLDEALADARIVFECVSEDAAVKEETFARLSAAAAETAILASCTLRVPISALAARVQRPERVLGVRFLYPVYYVPEVEVTPGPATSRHTMDAVTQFLTHMGLTPFLRCGPEPVVLDDEQREQRRRWRRQRLAAAAAGAASTETRYAPQLAFVGNLVSAADVAPAGGGAHDCAVCMDAPRDCVMAPCHHLCTCCRCARLLRGRRDACPICRQPIQDFIRVYMS</sequence>
<dbReference type="Proteomes" id="UP000440578">
    <property type="component" value="Unassembled WGS sequence"/>
</dbReference>
<evidence type="ECO:0000256" key="3">
    <source>
        <dbReference type="PROSITE-ProRule" id="PRU00175"/>
    </source>
</evidence>
<evidence type="ECO:0000259" key="4">
    <source>
        <dbReference type="PROSITE" id="PS50089"/>
    </source>
</evidence>
<dbReference type="GO" id="GO:0070403">
    <property type="term" value="F:NAD+ binding"/>
    <property type="evidence" value="ECO:0007669"/>
    <property type="project" value="InterPro"/>
</dbReference>
<dbReference type="OrthoDB" id="2021159at2759"/>
<gene>
    <name evidence="5" type="primary">hbd_1</name>
    <name evidence="5" type="ORF">FJT64_024683</name>
</gene>
<keyword evidence="1 3" id="KW-0863">Zinc-finger</keyword>
<dbReference type="SUPFAM" id="SSF57850">
    <property type="entry name" value="RING/U-box"/>
    <property type="match status" value="1"/>
</dbReference>
<dbReference type="SUPFAM" id="SSF51735">
    <property type="entry name" value="NAD(P)-binding Rossmann-fold domains"/>
    <property type="match status" value="1"/>
</dbReference>